<dbReference type="Pfam" id="PF07007">
    <property type="entry name" value="LprI"/>
    <property type="match status" value="1"/>
</dbReference>
<name>A0ABS8D329_9NEIS</name>
<feature type="domain" description="Lysozyme inhibitor LprI-like N-terminal" evidence="2">
    <location>
        <begin position="37"/>
        <end position="108"/>
    </location>
</feature>
<evidence type="ECO:0000259" key="2">
    <source>
        <dbReference type="Pfam" id="PF07007"/>
    </source>
</evidence>
<keyword evidence="4" id="KW-1185">Reference proteome</keyword>
<reference evidence="3" key="1">
    <citation type="submission" date="2021-10" db="EMBL/GenBank/DDBJ databases">
        <title>The complete genome sequence of Leeia sp. TBRC 13508.</title>
        <authorList>
            <person name="Charoenyingcharoen P."/>
            <person name="Yukphan P."/>
        </authorList>
    </citation>
    <scope>NUCLEOTIDE SEQUENCE</scope>
    <source>
        <strain evidence="3">TBRC 13508</strain>
    </source>
</reference>
<evidence type="ECO:0000313" key="4">
    <source>
        <dbReference type="Proteomes" id="UP001165395"/>
    </source>
</evidence>
<dbReference type="Proteomes" id="UP001165395">
    <property type="component" value="Unassembled WGS sequence"/>
</dbReference>
<keyword evidence="1" id="KW-0732">Signal</keyword>
<organism evidence="3 4">
    <name type="scientific">Leeia speluncae</name>
    <dbReference type="NCBI Taxonomy" id="2884804"/>
    <lineage>
        <taxon>Bacteria</taxon>
        <taxon>Pseudomonadati</taxon>
        <taxon>Pseudomonadota</taxon>
        <taxon>Betaproteobacteria</taxon>
        <taxon>Neisseriales</taxon>
        <taxon>Leeiaceae</taxon>
        <taxon>Leeia</taxon>
    </lineage>
</organism>
<dbReference type="RefSeq" id="WP_227177458.1">
    <property type="nucleotide sequence ID" value="NZ_JAJBZT010000001.1"/>
</dbReference>
<protein>
    <submittedName>
        <fullName evidence="3">Lysozyme inhibitor LprI family protein</fullName>
    </submittedName>
</protein>
<gene>
    <name evidence="3" type="ORF">LIN78_00615</name>
</gene>
<sequence>MKKSTVYTFFGLTLLLPIFTTQAASKADELCGSKDDQVTCLAKEQAKLDKRMTKTLSEISHQPKFAGQHVKVLTASQAAWKTFAVNYCKAYSGAFGAIAEQNVQYSFCYFDKSYAHHNELKDLGNYYGED</sequence>
<dbReference type="InterPro" id="IPR009739">
    <property type="entry name" value="LprI-like_N"/>
</dbReference>
<dbReference type="Gene3D" id="1.20.1270.180">
    <property type="match status" value="1"/>
</dbReference>
<proteinExistence type="predicted"/>
<comment type="caution">
    <text evidence="3">The sequence shown here is derived from an EMBL/GenBank/DDBJ whole genome shotgun (WGS) entry which is preliminary data.</text>
</comment>
<feature type="chain" id="PRO_5046230129" evidence="1">
    <location>
        <begin position="24"/>
        <end position="130"/>
    </location>
</feature>
<feature type="signal peptide" evidence="1">
    <location>
        <begin position="1"/>
        <end position="23"/>
    </location>
</feature>
<accession>A0ABS8D329</accession>
<evidence type="ECO:0000256" key="1">
    <source>
        <dbReference type="SAM" id="SignalP"/>
    </source>
</evidence>
<evidence type="ECO:0000313" key="3">
    <source>
        <dbReference type="EMBL" id="MCB6182058.1"/>
    </source>
</evidence>
<dbReference type="EMBL" id="JAJBZT010000001">
    <property type="protein sequence ID" value="MCB6182058.1"/>
    <property type="molecule type" value="Genomic_DNA"/>
</dbReference>